<comment type="caution">
    <text evidence="2">The sequence shown here is derived from an EMBL/GenBank/DDBJ whole genome shotgun (WGS) entry which is preliminary data.</text>
</comment>
<feature type="compositionally biased region" description="Polar residues" evidence="1">
    <location>
        <begin position="1"/>
        <end position="24"/>
    </location>
</feature>
<dbReference type="EMBL" id="LSRL02001103">
    <property type="protein sequence ID" value="TDG39369.1"/>
    <property type="molecule type" value="Genomic_DNA"/>
</dbReference>
<proteinExistence type="predicted"/>
<reference evidence="2 3" key="1">
    <citation type="journal article" date="2019" name="J. Hered.">
        <title>An Improved Genome Assembly for Drosophila navojoa, the Basal Species in the mojavensis Cluster.</title>
        <authorList>
            <person name="Vanderlinde T."/>
            <person name="Dupim E.G."/>
            <person name="Nazario-Yepiz N.O."/>
            <person name="Carvalho A.B."/>
        </authorList>
    </citation>
    <scope>NUCLEOTIDE SEQUENCE [LARGE SCALE GENOMIC DNA]</scope>
    <source>
        <strain evidence="2">Navoj_Jal97</strain>
        <tissue evidence="2">Whole organism</tissue>
    </source>
</reference>
<evidence type="ECO:0000313" key="3">
    <source>
        <dbReference type="Proteomes" id="UP000295192"/>
    </source>
</evidence>
<feature type="region of interest" description="Disordered" evidence="1">
    <location>
        <begin position="1"/>
        <end position="51"/>
    </location>
</feature>
<organism evidence="2 3">
    <name type="scientific">Drosophila navojoa</name>
    <name type="common">Fruit fly</name>
    <dbReference type="NCBI Taxonomy" id="7232"/>
    <lineage>
        <taxon>Eukaryota</taxon>
        <taxon>Metazoa</taxon>
        <taxon>Ecdysozoa</taxon>
        <taxon>Arthropoda</taxon>
        <taxon>Hexapoda</taxon>
        <taxon>Insecta</taxon>
        <taxon>Pterygota</taxon>
        <taxon>Neoptera</taxon>
        <taxon>Endopterygota</taxon>
        <taxon>Diptera</taxon>
        <taxon>Brachycera</taxon>
        <taxon>Muscomorpha</taxon>
        <taxon>Ephydroidea</taxon>
        <taxon>Drosophilidae</taxon>
        <taxon>Drosophila</taxon>
    </lineage>
</organism>
<gene>
    <name evidence="2" type="ORF">AWZ03_014210</name>
</gene>
<dbReference type="Proteomes" id="UP000295192">
    <property type="component" value="Unassembled WGS sequence"/>
</dbReference>
<feature type="compositionally biased region" description="Pro residues" evidence="1">
    <location>
        <begin position="36"/>
        <end position="50"/>
    </location>
</feature>
<keyword evidence="3" id="KW-1185">Reference proteome</keyword>
<dbReference type="AlphaFoldDB" id="A0A484AS04"/>
<protein>
    <submittedName>
        <fullName evidence="2">Uncharacterized protein</fullName>
    </submittedName>
</protein>
<evidence type="ECO:0000256" key="1">
    <source>
        <dbReference type="SAM" id="MobiDB-lite"/>
    </source>
</evidence>
<name>A0A484AS04_DRONA</name>
<sequence length="91" mass="9744">MKKISATATTGNFSHGNTNATAATSPKRMRTLSSPRPRPCPNPYRHPPVALPHARHATGSCFRLHMPHVALAQGQARNSCTRDSPNGSMDG</sequence>
<accession>A0A484AS04</accession>
<evidence type="ECO:0000313" key="2">
    <source>
        <dbReference type="EMBL" id="TDG39369.1"/>
    </source>
</evidence>